<name>A0A916R3K5_9RHOB</name>
<dbReference type="GO" id="GO:0016805">
    <property type="term" value="F:dipeptidase activity"/>
    <property type="evidence" value="ECO:0007669"/>
    <property type="project" value="TreeGrafter"/>
</dbReference>
<accession>A0A916R3K5</accession>
<dbReference type="GO" id="GO:0005737">
    <property type="term" value="C:cytoplasm"/>
    <property type="evidence" value="ECO:0007669"/>
    <property type="project" value="TreeGrafter"/>
</dbReference>
<dbReference type="PIRSF" id="PIRSF037227">
    <property type="entry name" value="Aminobenzoyl-glu_utiliz_pB"/>
    <property type="match status" value="1"/>
</dbReference>
<dbReference type="FunFam" id="3.30.70.360:FF:000004">
    <property type="entry name" value="Peptidase M20 domain-containing protein 2"/>
    <property type="match status" value="1"/>
</dbReference>
<dbReference type="InterPro" id="IPR017439">
    <property type="entry name" value="Amidohydrolase"/>
</dbReference>
<dbReference type="SUPFAM" id="SSF55031">
    <property type="entry name" value="Bacterial exopeptidase dimerisation domain"/>
    <property type="match status" value="1"/>
</dbReference>
<dbReference type="Proteomes" id="UP000628017">
    <property type="component" value="Unassembled WGS sequence"/>
</dbReference>
<keyword evidence="3" id="KW-1185">Reference proteome</keyword>
<evidence type="ECO:0000313" key="2">
    <source>
        <dbReference type="EMBL" id="GGA31359.1"/>
    </source>
</evidence>
<reference evidence="2" key="2">
    <citation type="submission" date="2020-09" db="EMBL/GenBank/DDBJ databases">
        <authorList>
            <person name="Sun Q."/>
            <person name="Zhou Y."/>
        </authorList>
    </citation>
    <scope>NUCLEOTIDE SEQUENCE</scope>
    <source>
        <strain evidence="2">CGMCC 1.15880</strain>
    </source>
</reference>
<dbReference type="GO" id="GO:0046657">
    <property type="term" value="P:folic acid catabolic process"/>
    <property type="evidence" value="ECO:0007669"/>
    <property type="project" value="TreeGrafter"/>
</dbReference>
<dbReference type="PANTHER" id="PTHR30575">
    <property type="entry name" value="PEPTIDASE M20"/>
    <property type="match status" value="1"/>
</dbReference>
<dbReference type="SUPFAM" id="SSF53187">
    <property type="entry name" value="Zn-dependent exopeptidases"/>
    <property type="match status" value="1"/>
</dbReference>
<protein>
    <submittedName>
        <fullName evidence="2">Peptidase M20</fullName>
    </submittedName>
</protein>
<organism evidence="2 3">
    <name type="scientific">Neptunicoccus cionae</name>
    <dbReference type="NCBI Taxonomy" id="2035344"/>
    <lineage>
        <taxon>Bacteria</taxon>
        <taxon>Pseudomonadati</taxon>
        <taxon>Pseudomonadota</taxon>
        <taxon>Alphaproteobacteria</taxon>
        <taxon>Rhodobacterales</taxon>
        <taxon>Paracoccaceae</taxon>
        <taxon>Neptunicoccus</taxon>
    </lineage>
</organism>
<keyword evidence="1" id="KW-0378">Hydrolase</keyword>
<dbReference type="Pfam" id="PF01546">
    <property type="entry name" value="Peptidase_M20"/>
    <property type="match status" value="1"/>
</dbReference>
<dbReference type="PANTHER" id="PTHR30575:SF0">
    <property type="entry name" value="XAA-ARG DIPEPTIDASE"/>
    <property type="match status" value="1"/>
</dbReference>
<reference evidence="2" key="1">
    <citation type="journal article" date="2014" name="Int. J. Syst. Evol. Microbiol.">
        <title>Complete genome sequence of Corynebacterium casei LMG S-19264T (=DSM 44701T), isolated from a smear-ripened cheese.</title>
        <authorList>
            <consortium name="US DOE Joint Genome Institute (JGI-PGF)"/>
            <person name="Walter F."/>
            <person name="Albersmeier A."/>
            <person name="Kalinowski J."/>
            <person name="Ruckert C."/>
        </authorList>
    </citation>
    <scope>NUCLEOTIDE SEQUENCE</scope>
    <source>
        <strain evidence="2">CGMCC 1.15880</strain>
    </source>
</reference>
<dbReference type="AlphaFoldDB" id="A0A916R3K5"/>
<dbReference type="NCBIfam" id="TIGR01891">
    <property type="entry name" value="amidohydrolases"/>
    <property type="match status" value="1"/>
</dbReference>
<evidence type="ECO:0000313" key="3">
    <source>
        <dbReference type="Proteomes" id="UP000628017"/>
    </source>
</evidence>
<dbReference type="InterPro" id="IPR002933">
    <property type="entry name" value="Peptidase_M20"/>
</dbReference>
<dbReference type="EMBL" id="BMKA01000008">
    <property type="protein sequence ID" value="GGA31359.1"/>
    <property type="molecule type" value="Genomic_DNA"/>
</dbReference>
<evidence type="ECO:0000256" key="1">
    <source>
        <dbReference type="ARBA" id="ARBA00022801"/>
    </source>
</evidence>
<dbReference type="GO" id="GO:0071713">
    <property type="term" value="F:para-aminobenzoyl-glutamate hydrolase activity"/>
    <property type="evidence" value="ECO:0007669"/>
    <property type="project" value="TreeGrafter"/>
</dbReference>
<dbReference type="RefSeq" id="WP_188678493.1">
    <property type="nucleotide sequence ID" value="NZ_BMKA01000008.1"/>
</dbReference>
<dbReference type="Gene3D" id="3.30.70.360">
    <property type="match status" value="1"/>
</dbReference>
<sequence>MKNTDDIWDLADRHSERFITLSDAVFDTPETLYTEFKSVAAHRESLVEQGFRITDNAGGLPTAVIGEAGEGGPVIAILGEFDALPGLSQHSGETSPRAIEDGGHGHGCGHNLFGAGALLAATALKDWIEANNINARVRYYGCPAEEGGAAKTYMVREGLFDDVDAAISWHPAPYLAVNQEPSLANARIDYTFYGTASHAAFEPDMGRSALDAVELMNVGVNYMREHMPDAARVHYAYMDAGGVAANVVQARARVRQLIRHPNLPGLKDLIARVDKIAEGAALMTETRMEKKVYSGVSNLLPNRPLEDAMQTAVEQLGPVPFDDKDRAFAAEIQATLPKGAVQSTLASMDYTPAADQDISLCDFILPLDRNGVVRAGSTDVGDVSWAVPTVQLWGATWTLGTPFHTWQVVAHGKTGLAHKGMIHAAKVMAGTARMLIENPELLADAKAAHTAHLANTPYECPIPEETEPPIVQPS</sequence>
<proteinExistence type="predicted"/>
<gene>
    <name evidence="2" type="ORF">GCM10011498_35730</name>
</gene>
<dbReference type="InterPro" id="IPR017145">
    <property type="entry name" value="Aminobenzoyl-glu_utiliz_pB"/>
</dbReference>
<comment type="caution">
    <text evidence="2">The sequence shown here is derived from an EMBL/GenBank/DDBJ whole genome shotgun (WGS) entry which is preliminary data.</text>
</comment>
<dbReference type="Gene3D" id="3.40.630.10">
    <property type="entry name" value="Zn peptidases"/>
    <property type="match status" value="1"/>
</dbReference>
<dbReference type="InterPro" id="IPR052030">
    <property type="entry name" value="Peptidase_M20/M20A_hydrolases"/>
</dbReference>
<dbReference type="InterPro" id="IPR036264">
    <property type="entry name" value="Bact_exopeptidase_dim_dom"/>
</dbReference>